<protein>
    <recommendedName>
        <fullName evidence="1">PID domain-containing protein</fullName>
    </recommendedName>
</protein>
<name>A0A9Q0I597_9TELE</name>
<feature type="domain" description="PID" evidence="1">
    <location>
        <begin position="15"/>
        <end position="75"/>
    </location>
</feature>
<evidence type="ECO:0000313" key="2">
    <source>
        <dbReference type="EMBL" id="KAJ3585805.1"/>
    </source>
</evidence>
<dbReference type="Gene3D" id="2.30.29.30">
    <property type="entry name" value="Pleckstrin-homology domain (PH domain)/Phosphotyrosine-binding domain (PTB)"/>
    <property type="match status" value="1"/>
</dbReference>
<reference evidence="2" key="1">
    <citation type="submission" date="2022-07" db="EMBL/GenBank/DDBJ databases">
        <title>Chromosome-level genome of Muraenolepis orangiensis.</title>
        <authorList>
            <person name="Kim J."/>
        </authorList>
    </citation>
    <scope>NUCLEOTIDE SEQUENCE</scope>
    <source>
        <strain evidence="2">KU_S4_2022</strain>
        <tissue evidence="2">Muscle</tissue>
    </source>
</reference>
<proteinExistence type="predicted"/>
<keyword evidence="3" id="KW-1185">Reference proteome</keyword>
<dbReference type="CDD" id="cd00934">
    <property type="entry name" value="PTB"/>
    <property type="match status" value="1"/>
</dbReference>
<dbReference type="AlphaFoldDB" id="A0A9Q0I597"/>
<dbReference type="EMBL" id="JANIIK010000117">
    <property type="protein sequence ID" value="KAJ3585805.1"/>
    <property type="molecule type" value="Genomic_DNA"/>
</dbReference>
<dbReference type="SUPFAM" id="SSF50729">
    <property type="entry name" value="PH domain-like"/>
    <property type="match status" value="1"/>
</dbReference>
<dbReference type="Proteomes" id="UP001148018">
    <property type="component" value="Unassembled WGS sequence"/>
</dbReference>
<dbReference type="InterPro" id="IPR011993">
    <property type="entry name" value="PH-like_dom_sf"/>
</dbReference>
<organism evidence="2 3">
    <name type="scientific">Muraenolepis orangiensis</name>
    <name type="common">Patagonian moray cod</name>
    <dbReference type="NCBI Taxonomy" id="630683"/>
    <lineage>
        <taxon>Eukaryota</taxon>
        <taxon>Metazoa</taxon>
        <taxon>Chordata</taxon>
        <taxon>Craniata</taxon>
        <taxon>Vertebrata</taxon>
        <taxon>Euteleostomi</taxon>
        <taxon>Actinopterygii</taxon>
        <taxon>Neopterygii</taxon>
        <taxon>Teleostei</taxon>
        <taxon>Neoteleostei</taxon>
        <taxon>Acanthomorphata</taxon>
        <taxon>Zeiogadaria</taxon>
        <taxon>Gadariae</taxon>
        <taxon>Gadiformes</taxon>
        <taxon>Muraenolepidoidei</taxon>
        <taxon>Muraenolepididae</taxon>
        <taxon>Muraenolepis</taxon>
    </lineage>
</organism>
<sequence length="95" mass="10755">MSDNEDDNEISFAVKYMLYTCPLPSVSFCAVLPSSPKVFGFVAKHPASDMYHCYLFQSQKFSHVLVSVIGDTFRAGKKEENVRGVVEFPHRKGYK</sequence>
<dbReference type="OrthoDB" id="10070446at2759"/>
<evidence type="ECO:0000259" key="1">
    <source>
        <dbReference type="Pfam" id="PF00640"/>
    </source>
</evidence>
<accession>A0A9Q0I597</accession>
<dbReference type="Pfam" id="PF00640">
    <property type="entry name" value="PID"/>
    <property type="match status" value="1"/>
</dbReference>
<evidence type="ECO:0000313" key="3">
    <source>
        <dbReference type="Proteomes" id="UP001148018"/>
    </source>
</evidence>
<dbReference type="InterPro" id="IPR006020">
    <property type="entry name" value="PTB/PI_dom"/>
</dbReference>
<gene>
    <name evidence="2" type="ORF">NHX12_012214</name>
</gene>
<comment type="caution">
    <text evidence="2">The sequence shown here is derived from an EMBL/GenBank/DDBJ whole genome shotgun (WGS) entry which is preliminary data.</text>
</comment>